<protein>
    <submittedName>
        <fullName evidence="2">Uncharacterized protein</fullName>
    </submittedName>
</protein>
<evidence type="ECO:0000313" key="2">
    <source>
        <dbReference type="EMBL" id="CZT13474.1"/>
    </source>
</evidence>
<feature type="region of interest" description="Disordered" evidence="1">
    <location>
        <begin position="92"/>
        <end position="111"/>
    </location>
</feature>
<organism evidence="2 3">
    <name type="scientific">Rhynchosporium graminicola</name>
    <dbReference type="NCBI Taxonomy" id="2792576"/>
    <lineage>
        <taxon>Eukaryota</taxon>
        <taxon>Fungi</taxon>
        <taxon>Dikarya</taxon>
        <taxon>Ascomycota</taxon>
        <taxon>Pezizomycotina</taxon>
        <taxon>Leotiomycetes</taxon>
        <taxon>Helotiales</taxon>
        <taxon>Ploettnerulaceae</taxon>
        <taxon>Rhynchosporium</taxon>
    </lineage>
</organism>
<dbReference type="EMBL" id="FJUW01000089">
    <property type="protein sequence ID" value="CZT13474.1"/>
    <property type="molecule type" value="Genomic_DNA"/>
</dbReference>
<evidence type="ECO:0000256" key="1">
    <source>
        <dbReference type="SAM" id="MobiDB-lite"/>
    </source>
</evidence>
<keyword evidence="3" id="KW-1185">Reference proteome</keyword>
<dbReference type="AlphaFoldDB" id="A0A1E1LSN0"/>
<proteinExistence type="predicted"/>
<comment type="caution">
    <text evidence="2">The sequence shown here is derived from an EMBL/GenBank/DDBJ whole genome shotgun (WGS) entry which is preliminary data.</text>
</comment>
<feature type="compositionally biased region" description="Acidic residues" evidence="1">
    <location>
        <begin position="97"/>
        <end position="111"/>
    </location>
</feature>
<evidence type="ECO:0000313" key="3">
    <source>
        <dbReference type="Proteomes" id="UP000178129"/>
    </source>
</evidence>
<reference evidence="3" key="1">
    <citation type="submission" date="2016-03" db="EMBL/GenBank/DDBJ databases">
        <authorList>
            <person name="Ploux O."/>
        </authorList>
    </citation>
    <scope>NUCLEOTIDE SEQUENCE [LARGE SCALE GENOMIC DNA]</scope>
    <source>
        <strain evidence="3">UK7</strain>
    </source>
</reference>
<dbReference type="Proteomes" id="UP000178129">
    <property type="component" value="Unassembled WGS sequence"/>
</dbReference>
<sequence>MPISKKASLQIDTTLPKFFPKATTTTTITNNNKPTTPPSPLSSPSEDEIYSVAQIAHTKLVTEGSLKDQNLRRLVGHANLYDKLLDQYNNCCSSSDSDSESESESDTDVEEEIEDFASHAFATPQGHGLKSKRKTNSSPETLIHEDAMYVYHDQHPAGGEFGDVLVLDEESVDEAVLCKVSSHADSGLGVGVGLNLNMQGFGGRYAEVEVKELGLDGDFDE</sequence>
<feature type="compositionally biased region" description="Low complexity" evidence="1">
    <location>
        <begin position="22"/>
        <end position="34"/>
    </location>
</feature>
<gene>
    <name evidence="2" type="ORF">RCO7_11279</name>
</gene>
<dbReference type="InParanoid" id="A0A1E1LSN0"/>
<feature type="region of interest" description="Disordered" evidence="1">
    <location>
        <begin position="22"/>
        <end position="45"/>
    </location>
</feature>
<accession>A0A1E1LSN0</accession>
<name>A0A1E1LSN0_9HELO</name>